<organism evidence="9 10">
    <name type="scientific">Aspergillus heteromorphus CBS 117.55</name>
    <dbReference type="NCBI Taxonomy" id="1448321"/>
    <lineage>
        <taxon>Eukaryota</taxon>
        <taxon>Fungi</taxon>
        <taxon>Dikarya</taxon>
        <taxon>Ascomycota</taxon>
        <taxon>Pezizomycotina</taxon>
        <taxon>Eurotiomycetes</taxon>
        <taxon>Eurotiomycetidae</taxon>
        <taxon>Eurotiales</taxon>
        <taxon>Aspergillaceae</taxon>
        <taxon>Aspergillus</taxon>
        <taxon>Aspergillus subgen. Circumdati</taxon>
    </lineage>
</organism>
<reference evidence="9 10" key="1">
    <citation type="submission" date="2016-12" db="EMBL/GenBank/DDBJ databases">
        <title>The genomes of Aspergillus section Nigri reveals drivers in fungal speciation.</title>
        <authorList>
            <consortium name="DOE Joint Genome Institute"/>
            <person name="Vesth T.C."/>
            <person name="Nybo J."/>
            <person name="Theobald S."/>
            <person name="Brandl J."/>
            <person name="Frisvad J.C."/>
            <person name="Nielsen K.F."/>
            <person name="Lyhne E.K."/>
            <person name="Kogle M.E."/>
            <person name="Kuo A."/>
            <person name="Riley R."/>
            <person name="Clum A."/>
            <person name="Nolan M."/>
            <person name="Lipzen A."/>
            <person name="Salamov A."/>
            <person name="Henrissat B."/>
            <person name="Wiebenga A."/>
            <person name="De Vries R.P."/>
            <person name="Grigoriev I.V."/>
            <person name="Mortensen U.H."/>
            <person name="Andersen M.R."/>
            <person name="Baker S.E."/>
        </authorList>
    </citation>
    <scope>NUCLEOTIDE SEQUENCE [LARGE SCALE GENOMIC DNA]</scope>
    <source>
        <strain evidence="9 10">CBS 117.55</strain>
    </source>
</reference>
<evidence type="ECO:0000256" key="6">
    <source>
        <dbReference type="SAM" id="MobiDB-lite"/>
    </source>
</evidence>
<feature type="transmembrane region" description="Helical" evidence="7">
    <location>
        <begin position="210"/>
        <end position="228"/>
    </location>
</feature>
<evidence type="ECO:0000256" key="7">
    <source>
        <dbReference type="SAM" id="Phobius"/>
    </source>
</evidence>
<evidence type="ECO:0000313" key="9">
    <source>
        <dbReference type="EMBL" id="PWY73012.1"/>
    </source>
</evidence>
<comment type="caution">
    <text evidence="9">The sequence shown here is derived from an EMBL/GenBank/DDBJ whole genome shotgun (WGS) entry which is preliminary data.</text>
</comment>
<evidence type="ECO:0000256" key="3">
    <source>
        <dbReference type="ARBA" id="ARBA00022989"/>
    </source>
</evidence>
<feature type="transmembrane region" description="Helical" evidence="7">
    <location>
        <begin position="248"/>
        <end position="272"/>
    </location>
</feature>
<feature type="transmembrane region" description="Helical" evidence="7">
    <location>
        <begin position="178"/>
        <end position="198"/>
    </location>
</feature>
<comment type="subcellular location">
    <subcellularLocation>
        <location evidence="1">Membrane</location>
        <topology evidence="1">Multi-pass membrane protein</topology>
    </subcellularLocation>
</comment>
<gene>
    <name evidence="9" type="ORF">BO70DRAFT_389302</name>
</gene>
<dbReference type="OrthoDB" id="3897607at2759"/>
<keyword evidence="10" id="KW-1185">Reference proteome</keyword>
<keyword evidence="4 7" id="KW-0472">Membrane</keyword>
<dbReference type="Pfam" id="PF20684">
    <property type="entry name" value="Fung_rhodopsin"/>
    <property type="match status" value="1"/>
</dbReference>
<dbReference type="EMBL" id="MSFL01000025">
    <property type="protein sequence ID" value="PWY73012.1"/>
    <property type="molecule type" value="Genomic_DNA"/>
</dbReference>
<evidence type="ECO:0000256" key="2">
    <source>
        <dbReference type="ARBA" id="ARBA00022692"/>
    </source>
</evidence>
<feature type="transmembrane region" description="Helical" evidence="7">
    <location>
        <begin position="12"/>
        <end position="35"/>
    </location>
</feature>
<name>A0A317VJI4_9EURO</name>
<evidence type="ECO:0000313" key="10">
    <source>
        <dbReference type="Proteomes" id="UP000247233"/>
    </source>
</evidence>
<feature type="region of interest" description="Disordered" evidence="6">
    <location>
        <begin position="283"/>
        <end position="312"/>
    </location>
</feature>
<dbReference type="Proteomes" id="UP000247233">
    <property type="component" value="Unassembled WGS sequence"/>
</dbReference>
<dbReference type="AlphaFoldDB" id="A0A317VJI4"/>
<keyword evidence="3 7" id="KW-1133">Transmembrane helix</keyword>
<evidence type="ECO:0000256" key="4">
    <source>
        <dbReference type="ARBA" id="ARBA00023136"/>
    </source>
</evidence>
<dbReference type="InterPro" id="IPR052337">
    <property type="entry name" value="SAT4-like"/>
</dbReference>
<dbReference type="RefSeq" id="XP_025396666.1">
    <property type="nucleotide sequence ID" value="XM_025546068.1"/>
</dbReference>
<accession>A0A317VJI4</accession>
<dbReference type="PANTHER" id="PTHR33048:SF140">
    <property type="entry name" value="ATPASE, PUTATIVE (EUROFUNG)-RELATED"/>
    <property type="match status" value="1"/>
</dbReference>
<feature type="transmembrane region" description="Helical" evidence="7">
    <location>
        <begin position="47"/>
        <end position="67"/>
    </location>
</feature>
<dbReference type="VEuPathDB" id="FungiDB:BO70DRAFT_389302"/>
<feature type="transmembrane region" description="Helical" evidence="7">
    <location>
        <begin position="125"/>
        <end position="147"/>
    </location>
</feature>
<dbReference type="GeneID" id="37068305"/>
<protein>
    <recommendedName>
        <fullName evidence="8">Rhodopsin domain-containing protein</fullName>
    </recommendedName>
</protein>
<comment type="similarity">
    <text evidence="5">Belongs to the SAT4 family.</text>
</comment>
<dbReference type="InterPro" id="IPR049326">
    <property type="entry name" value="Rhodopsin_dom_fungi"/>
</dbReference>
<evidence type="ECO:0000256" key="1">
    <source>
        <dbReference type="ARBA" id="ARBA00004141"/>
    </source>
</evidence>
<evidence type="ECO:0000256" key="5">
    <source>
        <dbReference type="ARBA" id="ARBA00038359"/>
    </source>
</evidence>
<sequence>MASSMPLTGHSLGIFICAAVLMGVCTVLVILRSFVRIFLVRAFGWDDALMIVALVLLIAMNTCWMIGAEHGVGHRNVEFTDLKTMEQARLLWWLSQIFYMWSSAFAKISIAIALLRLAVNKIQRIILWTVIGLVIAIGLMIWLTFVLDCQPVSYFWMAVDTNVHGNCGDPDTLLTIAYVYSSLTIISDGTLGIMPGILLWQLKMNQRTKAALAAVLSLGAIASVAVIIRLPFLHTYKDPDFLYSTFQIIIWSMLETGIGIAAGSLATLRALFRWVLEEASGYGRSSSRGKRTEGQHPLASLTTDRPKKGSQHISYWRPDLSKTNGLMVTTVSSPMAPSHMSFPNSSQENLNPNTEPWGPHHVNVHRTFEVSDGSGGMI</sequence>
<dbReference type="STRING" id="1448321.A0A317VJI4"/>
<feature type="transmembrane region" description="Helical" evidence="7">
    <location>
        <begin position="98"/>
        <end position="118"/>
    </location>
</feature>
<keyword evidence="2 7" id="KW-0812">Transmembrane</keyword>
<feature type="domain" description="Rhodopsin" evidence="8">
    <location>
        <begin position="31"/>
        <end position="273"/>
    </location>
</feature>
<dbReference type="GO" id="GO:0016020">
    <property type="term" value="C:membrane"/>
    <property type="evidence" value="ECO:0007669"/>
    <property type="project" value="UniProtKB-SubCell"/>
</dbReference>
<dbReference type="PANTHER" id="PTHR33048">
    <property type="entry name" value="PTH11-LIKE INTEGRAL MEMBRANE PROTEIN (AFU_ORTHOLOGUE AFUA_5G11245)"/>
    <property type="match status" value="1"/>
</dbReference>
<proteinExistence type="inferred from homology"/>
<evidence type="ECO:0000259" key="8">
    <source>
        <dbReference type="Pfam" id="PF20684"/>
    </source>
</evidence>